<accession>A0AA86GMK6</accession>
<feature type="region of interest" description="Disordered" evidence="1">
    <location>
        <begin position="30"/>
        <end position="87"/>
    </location>
</feature>
<evidence type="ECO:0000256" key="1">
    <source>
        <dbReference type="SAM" id="MobiDB-lite"/>
    </source>
</evidence>
<reference evidence="2 3" key="1">
    <citation type="journal article" date="2016" name="BMC Genomics">
        <title>Genomic analysis of the nitrate-respiring Sphingopyxis granuli (formerly Sphingomonas macrogoltabida) strain TFA.</title>
        <authorList>
            <person name="Garcia-Romero I."/>
            <person name="Perez-Pulido A.J."/>
            <person name="Gonzalez-Flores Y.E."/>
            <person name="Reyes-Ramirez F."/>
            <person name="Santero E."/>
            <person name="Floriano B."/>
        </authorList>
    </citation>
    <scope>NUCLEOTIDE SEQUENCE [LARGE SCALE GENOMIC DNA]</scope>
    <source>
        <strain evidence="2 3">TFA</strain>
    </source>
</reference>
<dbReference type="EMBL" id="CP012199">
    <property type="protein sequence ID" value="AMG74177.1"/>
    <property type="molecule type" value="Genomic_DNA"/>
</dbReference>
<keyword evidence="3" id="KW-1185">Reference proteome</keyword>
<sequence>MIRTSVKMIGALAVGALFWFARRPKAAESAKSDEHSAAFCDNETDPENFDQTRSAGPEGMRDKTRRDWSKVDQAVDESFPASDPPAY</sequence>
<gene>
    <name evidence="2" type="ORF">SGRAN_1799</name>
</gene>
<dbReference type="KEGG" id="sgi:SGRAN_1799"/>
<dbReference type="AlphaFoldDB" id="A0AA86GMK6"/>
<dbReference type="RefSeq" id="WP_148650842.1">
    <property type="nucleotide sequence ID" value="NZ_CP012199.1"/>
</dbReference>
<name>A0AA86GMK6_9SPHN</name>
<proteinExistence type="predicted"/>
<organism evidence="2 3">
    <name type="scientific">Sphingopyxis granuli</name>
    <dbReference type="NCBI Taxonomy" id="267128"/>
    <lineage>
        <taxon>Bacteria</taxon>
        <taxon>Pseudomonadati</taxon>
        <taxon>Pseudomonadota</taxon>
        <taxon>Alphaproteobacteria</taxon>
        <taxon>Sphingomonadales</taxon>
        <taxon>Sphingomonadaceae</taxon>
        <taxon>Sphingopyxis</taxon>
    </lineage>
</organism>
<evidence type="ECO:0000313" key="2">
    <source>
        <dbReference type="EMBL" id="AMG74177.1"/>
    </source>
</evidence>
<dbReference type="Proteomes" id="UP000058599">
    <property type="component" value="Chromosome"/>
</dbReference>
<protein>
    <submittedName>
        <fullName evidence="2">Uncharacterized protein</fullName>
    </submittedName>
</protein>
<evidence type="ECO:0000313" key="3">
    <source>
        <dbReference type="Proteomes" id="UP000058599"/>
    </source>
</evidence>
<feature type="compositionally biased region" description="Basic and acidic residues" evidence="1">
    <location>
        <begin position="59"/>
        <end position="70"/>
    </location>
</feature>